<protein>
    <recommendedName>
        <fullName evidence="5">Senescence regulator</fullName>
    </recommendedName>
</protein>
<dbReference type="InterPro" id="IPR007608">
    <property type="entry name" value="Senescence_reg_S40"/>
</dbReference>
<reference evidence="3 4" key="1">
    <citation type="submission" date="2020-08" db="EMBL/GenBank/DDBJ databases">
        <title>Plant Genome Project.</title>
        <authorList>
            <person name="Zhang R.-G."/>
        </authorList>
    </citation>
    <scope>NUCLEOTIDE SEQUENCE [LARGE SCALE GENOMIC DNA]</scope>
    <source>
        <tissue evidence="3">Rhizome</tissue>
    </source>
</reference>
<comment type="similarity">
    <text evidence="1">Belongs to the senescence regulator S40 family.</text>
</comment>
<gene>
    <name evidence="3" type="ORF">ZIOFF_019128</name>
</gene>
<evidence type="ECO:0000313" key="4">
    <source>
        <dbReference type="Proteomes" id="UP000734854"/>
    </source>
</evidence>
<organism evidence="3 4">
    <name type="scientific">Zingiber officinale</name>
    <name type="common">Ginger</name>
    <name type="synonym">Amomum zingiber</name>
    <dbReference type="NCBI Taxonomy" id="94328"/>
    <lineage>
        <taxon>Eukaryota</taxon>
        <taxon>Viridiplantae</taxon>
        <taxon>Streptophyta</taxon>
        <taxon>Embryophyta</taxon>
        <taxon>Tracheophyta</taxon>
        <taxon>Spermatophyta</taxon>
        <taxon>Magnoliopsida</taxon>
        <taxon>Liliopsida</taxon>
        <taxon>Zingiberales</taxon>
        <taxon>Zingiberaceae</taxon>
        <taxon>Zingiber</taxon>
    </lineage>
</organism>
<evidence type="ECO:0008006" key="5">
    <source>
        <dbReference type="Google" id="ProtNLM"/>
    </source>
</evidence>
<evidence type="ECO:0000256" key="1">
    <source>
        <dbReference type="ARBA" id="ARBA00034773"/>
    </source>
</evidence>
<evidence type="ECO:0000313" key="3">
    <source>
        <dbReference type="EMBL" id="KAG6521994.1"/>
    </source>
</evidence>
<accession>A0A8J5H734</accession>
<dbReference type="OrthoDB" id="1917735at2759"/>
<proteinExistence type="inferred from homology"/>
<feature type="region of interest" description="Disordered" evidence="2">
    <location>
        <begin position="94"/>
        <end position="143"/>
    </location>
</feature>
<keyword evidence="4" id="KW-1185">Reference proteome</keyword>
<dbReference type="Proteomes" id="UP000734854">
    <property type="component" value="Unassembled WGS sequence"/>
</dbReference>
<comment type="caution">
    <text evidence="3">The sequence shown here is derived from an EMBL/GenBank/DDBJ whole genome shotgun (WGS) entry which is preliminary data.</text>
</comment>
<feature type="compositionally biased region" description="Acidic residues" evidence="2">
    <location>
        <begin position="133"/>
        <end position="143"/>
    </location>
</feature>
<dbReference type="PANTHER" id="PTHR33083">
    <property type="entry name" value="EXPRESSED PROTEIN"/>
    <property type="match status" value="1"/>
</dbReference>
<sequence>MRRSYGEGRFLASPSGIGSGVQTGRGSDLHDLYEEDVWTASPEVSHHHLSDEVVDDDDDDENDRWHDASVVSDIRWVHRKVGGLSLALEDSYRGTDARPLRKRRQSTLPASAPVDVPAWPRHHLPGSGGPPSETEEEETEEDWMPPHEYLTRAHGRRTATASVLEGAGRTLKGRDMSRVRDAVWSQTGFFG</sequence>
<dbReference type="GO" id="GO:0010150">
    <property type="term" value="P:leaf senescence"/>
    <property type="evidence" value="ECO:0007669"/>
    <property type="project" value="UniProtKB-ARBA"/>
</dbReference>
<evidence type="ECO:0000256" key="2">
    <source>
        <dbReference type="SAM" id="MobiDB-lite"/>
    </source>
</evidence>
<name>A0A8J5H734_ZINOF</name>
<feature type="region of interest" description="Disordered" evidence="2">
    <location>
        <begin position="1"/>
        <end position="28"/>
    </location>
</feature>
<dbReference type="Pfam" id="PF04520">
    <property type="entry name" value="Senescence_reg"/>
    <property type="match status" value="1"/>
</dbReference>
<dbReference type="EMBL" id="JACMSC010000005">
    <property type="protein sequence ID" value="KAG6521994.1"/>
    <property type="molecule type" value="Genomic_DNA"/>
</dbReference>
<dbReference type="AlphaFoldDB" id="A0A8J5H734"/>
<dbReference type="PANTHER" id="PTHR33083:SF93">
    <property type="entry name" value="OS07G0516300 PROTEIN"/>
    <property type="match status" value="1"/>
</dbReference>